<dbReference type="PANTHER" id="PTHR35910">
    <property type="entry name" value="2EXR DOMAIN-CONTAINING PROTEIN"/>
    <property type="match status" value="1"/>
</dbReference>
<gene>
    <name evidence="2" type="ORF">PG986_004031</name>
</gene>
<protein>
    <recommendedName>
        <fullName evidence="1">2EXR domain-containing protein</fullName>
    </recommendedName>
</protein>
<proteinExistence type="predicted"/>
<evidence type="ECO:0000259" key="1">
    <source>
        <dbReference type="Pfam" id="PF20150"/>
    </source>
</evidence>
<evidence type="ECO:0000313" key="2">
    <source>
        <dbReference type="EMBL" id="KAK7959177.1"/>
    </source>
</evidence>
<feature type="domain" description="2EXR" evidence="1">
    <location>
        <begin position="25"/>
        <end position="112"/>
    </location>
</feature>
<comment type="caution">
    <text evidence="2">The sequence shown here is derived from an EMBL/GenBank/DDBJ whole genome shotgun (WGS) entry which is preliminary data.</text>
</comment>
<accession>A0ABR1QLF0</accession>
<evidence type="ECO:0000313" key="3">
    <source>
        <dbReference type="Proteomes" id="UP001391051"/>
    </source>
</evidence>
<organism evidence="2 3">
    <name type="scientific">Apiospora aurea</name>
    <dbReference type="NCBI Taxonomy" id="335848"/>
    <lineage>
        <taxon>Eukaryota</taxon>
        <taxon>Fungi</taxon>
        <taxon>Dikarya</taxon>
        <taxon>Ascomycota</taxon>
        <taxon>Pezizomycotina</taxon>
        <taxon>Sordariomycetes</taxon>
        <taxon>Xylariomycetidae</taxon>
        <taxon>Amphisphaeriales</taxon>
        <taxon>Apiosporaceae</taxon>
        <taxon>Apiospora</taxon>
    </lineage>
</organism>
<dbReference type="InterPro" id="IPR045518">
    <property type="entry name" value="2EXR"/>
</dbReference>
<dbReference type="PANTHER" id="PTHR35910:SF6">
    <property type="entry name" value="2EXR DOMAIN-CONTAINING PROTEIN"/>
    <property type="match status" value="1"/>
</dbReference>
<dbReference type="Pfam" id="PF20150">
    <property type="entry name" value="2EXR"/>
    <property type="match status" value="1"/>
</dbReference>
<name>A0ABR1QLF0_9PEZI</name>
<dbReference type="RefSeq" id="XP_066702880.1">
    <property type="nucleotide sequence ID" value="XM_066840253.1"/>
</dbReference>
<dbReference type="Proteomes" id="UP001391051">
    <property type="component" value="Unassembled WGS sequence"/>
</dbReference>
<dbReference type="GeneID" id="92073315"/>
<keyword evidence="3" id="KW-1185">Reference proteome</keyword>
<dbReference type="EMBL" id="JAQQWE010000003">
    <property type="protein sequence ID" value="KAK7959177.1"/>
    <property type="molecule type" value="Genomic_DNA"/>
</dbReference>
<reference evidence="2 3" key="1">
    <citation type="submission" date="2023-01" db="EMBL/GenBank/DDBJ databases">
        <title>Analysis of 21 Apiospora genomes using comparative genomics revels a genus with tremendous synthesis potential of carbohydrate active enzymes and secondary metabolites.</title>
        <authorList>
            <person name="Sorensen T."/>
        </authorList>
    </citation>
    <scope>NUCLEOTIDE SEQUENCE [LARGE SCALE GENOMIC DNA]</scope>
    <source>
        <strain evidence="2 3">CBS 24483</strain>
    </source>
</reference>
<sequence length="575" mass="66298">MELDPLEIPWDLPSFRGSFTQVDEFTPFPRLPAEIRCKIWQAACTPRRFPLLRGETRRKWTRKGYRHVVAPLPATARVNQEARAETLRLYSKLPNPTPSWEISGFINYEVDTMTFSCYGPSYCARELPWAILQNLQRITIIPRCWVLGCQPTRTDFKAFDTFLCYVATRYFPKLRELDIDLSPQLERGRKSFLSAPRRAAPGMSRSFRPLFFRTVDGHGLQFLPTTNYWDGWDSIKILIMETHEADRYGDGDGPSKHKVFIDHLGLCLWHVFQPTGFLLDDREVDQLIGDHQHTNLELRQWRASWTPRNFSAFPCGIGQVSFIRSTQSYRRLKTPLPVTAAVNQESRGETLRKYSNTPPPPRFWPHMQWPCDPRDVVNYEIDTVSFSCCGWRKVPVESCSPTRTRNLESIHVQLPCPLAPYPVDGDDRYVMSSTPFENFLRYVVAASFPSLRELTADLDVGLDLLEHTSRRYGRGLGVAHVFRDRQMTPIFFRTEDGDGVHISPSSSVDESSLSCRGPDKIRILFMKEREASRFGGDGVGVDPLEHRDVLDRLGIYLCHVFSVDEFEMQTRNGMR</sequence>